<keyword evidence="5" id="KW-0819">tRNA processing</keyword>
<dbReference type="PANTHER" id="PTHR13563">
    <property type="entry name" value="TRNA (GUANINE-9-) METHYLTRANSFERASE"/>
    <property type="match status" value="1"/>
</dbReference>
<keyword evidence="4" id="KW-0949">S-adenosyl-L-methionine</keyword>
<dbReference type="InterPro" id="IPR025812">
    <property type="entry name" value="Trm10_C_MTase_dom"/>
</dbReference>
<evidence type="ECO:0000256" key="2">
    <source>
        <dbReference type="ARBA" id="ARBA00022603"/>
    </source>
</evidence>
<keyword evidence="7" id="KW-0175">Coiled coil</keyword>
<keyword evidence="8" id="KW-0496">Mitochondrion</keyword>
<dbReference type="GO" id="GO:0097745">
    <property type="term" value="P:mitochondrial tRNA 5'-end processing"/>
    <property type="evidence" value="ECO:0007669"/>
    <property type="project" value="TreeGrafter"/>
</dbReference>
<evidence type="ECO:0000256" key="8">
    <source>
        <dbReference type="ARBA" id="ARBA00023128"/>
    </source>
</evidence>
<keyword evidence="3" id="KW-0808">Transferase</keyword>
<dbReference type="InterPro" id="IPR028564">
    <property type="entry name" value="MT_TRM10-typ"/>
</dbReference>
<dbReference type="PROSITE" id="PS51675">
    <property type="entry name" value="SAM_MT_TRM10"/>
    <property type="match status" value="1"/>
</dbReference>
<evidence type="ECO:0000256" key="6">
    <source>
        <dbReference type="ARBA" id="ARBA00022946"/>
    </source>
</evidence>
<feature type="region of interest" description="Disordered" evidence="10">
    <location>
        <begin position="426"/>
        <end position="462"/>
    </location>
</feature>
<dbReference type="OrthoDB" id="9976048at2759"/>
<dbReference type="InterPro" id="IPR038459">
    <property type="entry name" value="MT_TRM10-typ_sf"/>
</dbReference>
<dbReference type="FunFam" id="3.40.1280.30:FF:000003">
    <property type="entry name" value="tRNA methyltransferase 10C, mitochondrial RNase P subunit"/>
    <property type="match status" value="1"/>
</dbReference>
<evidence type="ECO:0000256" key="5">
    <source>
        <dbReference type="ARBA" id="ARBA00022694"/>
    </source>
</evidence>
<evidence type="ECO:0000256" key="9">
    <source>
        <dbReference type="ARBA" id="ARBA00029803"/>
    </source>
</evidence>
<name>W8CBV6_CERCA</name>
<reference evidence="12" key="1">
    <citation type="submission" date="2013-07" db="EMBL/GenBank/DDBJ databases">
        <authorList>
            <person name="Geib S."/>
        </authorList>
    </citation>
    <scope>NUCLEOTIDE SEQUENCE</scope>
</reference>
<evidence type="ECO:0000256" key="7">
    <source>
        <dbReference type="ARBA" id="ARBA00023054"/>
    </source>
</evidence>
<proteinExistence type="evidence at transcript level"/>
<keyword evidence="2" id="KW-0489">Methyltransferase</keyword>
<feature type="domain" description="SAM-dependent MTase TRM10-type" evidence="11">
    <location>
        <begin position="202"/>
        <end position="396"/>
    </location>
</feature>
<protein>
    <recommendedName>
        <fullName evidence="9">RNA (guanine-9-)-methyltransferase domain-containing protein 1</fullName>
    </recommendedName>
</protein>
<dbReference type="GO" id="GO:0070131">
    <property type="term" value="P:positive regulation of mitochondrial translation"/>
    <property type="evidence" value="ECO:0007669"/>
    <property type="project" value="TreeGrafter"/>
</dbReference>
<sequence length="462" mass="53735">MLRTLFRLAPAHSVLRQHFQLSQCTNKLLSACSLTTSAVSRNCTKIAETKTVENADQITKTHNNPFAKTKPSYDTDEATNKIPPPTGEEERAKLLKVLQLEVDIAHQEGKRVPTLESITEENWLHILTLPSKSARFKYYGYLWQVEVKRQAKERKKEERAVQVLERKEELRKQREETDHIIYGLGHTSFFLRIYDSTINNFQNNRLTRAMQFSPKIVLDCSYDQNMTRREALNAAKQLMLCFAENRAHDDPFDMHYCNVNLESVCSKALKRYIPTMLNPEFPMNVHEKCFTELFPKENLVYLTPHCRTDLEAYNPDSVYIIGAMVDTVNNEPLSLAKAKRLGIRMARLPLDRYLQWGSGSGKSLTLNQMVNILLDLKTTKDWAQALKHVPRRKLLDMESEGQQQKRLLEKRANRLNFNLNDVLDEKRNKGREEQRQKIRTHMKNTPFDVDAWGAKKKNRNSN</sequence>
<dbReference type="InterPro" id="IPR007356">
    <property type="entry name" value="tRNA_m1G_MeTrfase_euk"/>
</dbReference>
<evidence type="ECO:0000256" key="1">
    <source>
        <dbReference type="ARBA" id="ARBA00004173"/>
    </source>
</evidence>
<evidence type="ECO:0000313" key="12">
    <source>
        <dbReference type="EMBL" id="JAC02085.1"/>
    </source>
</evidence>
<evidence type="ECO:0000256" key="10">
    <source>
        <dbReference type="SAM" id="MobiDB-lite"/>
    </source>
</evidence>
<reference evidence="12" key="2">
    <citation type="journal article" date="2014" name="BMC Genomics">
        <title>A genomic perspective to assessing quality of mass-reared SIT flies used in Mediterranean fruit fly (Ceratitis capitata) eradication in California.</title>
        <authorList>
            <person name="Calla B."/>
            <person name="Hall B."/>
            <person name="Hou S."/>
            <person name="Geib S.M."/>
        </authorList>
    </citation>
    <scope>NUCLEOTIDE SEQUENCE</scope>
</reference>
<dbReference type="GO" id="GO:0008168">
    <property type="term" value="F:methyltransferase activity"/>
    <property type="evidence" value="ECO:0007669"/>
    <property type="project" value="UniProtKB-KW"/>
</dbReference>
<feature type="region of interest" description="Disordered" evidence="10">
    <location>
        <begin position="62"/>
        <end position="87"/>
    </location>
</feature>
<keyword evidence="6" id="KW-0809">Transit peptide</keyword>
<dbReference type="GO" id="GO:0000049">
    <property type="term" value="F:tRNA binding"/>
    <property type="evidence" value="ECO:0007669"/>
    <property type="project" value="TreeGrafter"/>
</dbReference>
<accession>W8CBV6</accession>
<evidence type="ECO:0000259" key="11">
    <source>
        <dbReference type="PROSITE" id="PS51675"/>
    </source>
</evidence>
<gene>
    <name evidence="12" type="primary">MRRP1</name>
</gene>
<dbReference type="GO" id="GO:0032259">
    <property type="term" value="P:methylation"/>
    <property type="evidence" value="ECO:0007669"/>
    <property type="project" value="UniProtKB-KW"/>
</dbReference>
<dbReference type="EMBL" id="GAMC01004471">
    <property type="protein sequence ID" value="JAC02085.1"/>
    <property type="molecule type" value="mRNA"/>
</dbReference>
<evidence type="ECO:0000256" key="3">
    <source>
        <dbReference type="ARBA" id="ARBA00022679"/>
    </source>
</evidence>
<dbReference type="AlphaFoldDB" id="W8CBV6"/>
<dbReference type="Gene3D" id="3.40.1280.30">
    <property type="match status" value="1"/>
</dbReference>
<dbReference type="PANTHER" id="PTHR13563:SF5">
    <property type="entry name" value="TRNA METHYLTRANSFERASE 10 HOMOLOG C"/>
    <property type="match status" value="1"/>
</dbReference>
<dbReference type="GO" id="GO:0005739">
    <property type="term" value="C:mitochondrion"/>
    <property type="evidence" value="ECO:0007669"/>
    <property type="project" value="UniProtKB-SubCell"/>
</dbReference>
<organism evidence="12">
    <name type="scientific">Ceratitis capitata</name>
    <name type="common">Mediterranean fruit fly</name>
    <name type="synonym">Tephritis capitata</name>
    <dbReference type="NCBI Taxonomy" id="7213"/>
    <lineage>
        <taxon>Eukaryota</taxon>
        <taxon>Metazoa</taxon>
        <taxon>Ecdysozoa</taxon>
        <taxon>Arthropoda</taxon>
        <taxon>Hexapoda</taxon>
        <taxon>Insecta</taxon>
        <taxon>Pterygota</taxon>
        <taxon>Neoptera</taxon>
        <taxon>Endopterygota</taxon>
        <taxon>Diptera</taxon>
        <taxon>Brachycera</taxon>
        <taxon>Muscomorpha</taxon>
        <taxon>Tephritoidea</taxon>
        <taxon>Tephritidae</taxon>
        <taxon>Ceratitis</taxon>
        <taxon>Ceratitis</taxon>
    </lineage>
</organism>
<dbReference type="CDD" id="cd18102">
    <property type="entry name" value="Trm10_MRRP1"/>
    <property type="match status" value="1"/>
</dbReference>
<comment type="subcellular location">
    <subcellularLocation>
        <location evidence="1">Mitochondrion</location>
    </subcellularLocation>
</comment>
<dbReference type="GO" id="GO:0005654">
    <property type="term" value="C:nucleoplasm"/>
    <property type="evidence" value="ECO:0007669"/>
    <property type="project" value="TreeGrafter"/>
</dbReference>
<feature type="compositionally biased region" description="Basic and acidic residues" evidence="10">
    <location>
        <begin position="426"/>
        <end position="436"/>
    </location>
</feature>
<evidence type="ECO:0000256" key="4">
    <source>
        <dbReference type="ARBA" id="ARBA00022691"/>
    </source>
</evidence>